<evidence type="ECO:0000313" key="3">
    <source>
        <dbReference type="Proteomes" id="UP000054150"/>
    </source>
</evidence>
<protein>
    <submittedName>
        <fullName evidence="2">Uncharacterized protein</fullName>
    </submittedName>
</protein>
<dbReference type="EMBL" id="KK477155">
    <property type="protein sequence ID" value="KFQ59345.1"/>
    <property type="molecule type" value="Genomic_DNA"/>
</dbReference>
<evidence type="ECO:0000256" key="1">
    <source>
        <dbReference type="SAM" id="MobiDB-lite"/>
    </source>
</evidence>
<feature type="compositionally biased region" description="Polar residues" evidence="1">
    <location>
        <begin position="68"/>
        <end position="77"/>
    </location>
</feature>
<evidence type="ECO:0000313" key="2">
    <source>
        <dbReference type="EMBL" id="KFQ59345.1"/>
    </source>
</evidence>
<dbReference type="Proteomes" id="UP000054150">
    <property type="component" value="Unassembled WGS sequence"/>
</dbReference>
<organism evidence="2 3">
    <name type="scientific">Pelecanus crispus</name>
    <name type="common">Dalmatian pelican</name>
    <dbReference type="NCBI Taxonomy" id="36300"/>
    <lineage>
        <taxon>Eukaryota</taxon>
        <taxon>Metazoa</taxon>
        <taxon>Chordata</taxon>
        <taxon>Craniata</taxon>
        <taxon>Vertebrata</taxon>
        <taxon>Euteleostomi</taxon>
        <taxon>Archelosauria</taxon>
        <taxon>Archosauria</taxon>
        <taxon>Dinosauria</taxon>
        <taxon>Saurischia</taxon>
        <taxon>Theropoda</taxon>
        <taxon>Coelurosauria</taxon>
        <taxon>Aves</taxon>
        <taxon>Neognathae</taxon>
        <taxon>Neoaves</taxon>
        <taxon>Aequornithes</taxon>
        <taxon>Pelecaniformes</taxon>
        <taxon>Pelecanidae</taxon>
        <taxon>Pelecanus</taxon>
    </lineage>
</organism>
<name>A0A091SMZ1_PELCR</name>
<accession>A0A091SMZ1</accession>
<feature type="region of interest" description="Disordered" evidence="1">
    <location>
        <begin position="1"/>
        <end position="50"/>
    </location>
</feature>
<reference evidence="2 3" key="1">
    <citation type="submission" date="2014-04" db="EMBL/GenBank/DDBJ databases">
        <title>Genome evolution of avian class.</title>
        <authorList>
            <person name="Zhang G."/>
            <person name="Li C."/>
        </authorList>
    </citation>
    <scope>NUCLEOTIDE SEQUENCE [LARGE SCALE GENOMIC DNA]</scope>
    <source>
        <strain evidence="2">BGI_N334</strain>
    </source>
</reference>
<feature type="non-terminal residue" evidence="2">
    <location>
        <position position="111"/>
    </location>
</feature>
<sequence>HPVPAKFSPAVKTSSQKAKAVPGLRSYPSDIAGKDPTPQIPSTYVGKSQGFTNREKMLPPAFCPSPEQPSVLTQPLPSSHLHVPQSSYCPALPPHGSTVLSFTPSCDSPRQ</sequence>
<proteinExistence type="predicted"/>
<gene>
    <name evidence="2" type="ORF">N334_02238</name>
</gene>
<feature type="non-terminal residue" evidence="2">
    <location>
        <position position="1"/>
    </location>
</feature>
<keyword evidence="3" id="KW-1185">Reference proteome</keyword>
<feature type="region of interest" description="Disordered" evidence="1">
    <location>
        <begin position="65"/>
        <end position="84"/>
    </location>
</feature>
<feature type="compositionally biased region" description="Polar residues" evidence="1">
    <location>
        <begin position="40"/>
        <end position="50"/>
    </location>
</feature>
<dbReference type="AlphaFoldDB" id="A0A091SMZ1"/>